<organism evidence="2">
    <name type="scientific">Davidia involucrata</name>
    <name type="common">Dove tree</name>
    <dbReference type="NCBI Taxonomy" id="16924"/>
    <lineage>
        <taxon>Eukaryota</taxon>
        <taxon>Viridiplantae</taxon>
        <taxon>Streptophyta</taxon>
        <taxon>Embryophyta</taxon>
        <taxon>Tracheophyta</taxon>
        <taxon>Spermatophyta</taxon>
        <taxon>Magnoliopsida</taxon>
        <taxon>eudicotyledons</taxon>
        <taxon>Gunneridae</taxon>
        <taxon>Pentapetalae</taxon>
        <taxon>asterids</taxon>
        <taxon>Cornales</taxon>
        <taxon>Nyssaceae</taxon>
        <taxon>Davidia</taxon>
    </lineage>
</organism>
<proteinExistence type="predicted"/>
<evidence type="ECO:0000313" key="2">
    <source>
        <dbReference type="EMBL" id="MPA59989.1"/>
    </source>
</evidence>
<dbReference type="PANTHER" id="PTHR47992">
    <property type="entry name" value="PROTEIN PHOSPHATASE"/>
    <property type="match status" value="1"/>
</dbReference>
<dbReference type="SUPFAM" id="SSF81606">
    <property type="entry name" value="PP2C-like"/>
    <property type="match status" value="1"/>
</dbReference>
<dbReference type="PROSITE" id="PS51746">
    <property type="entry name" value="PPM_2"/>
    <property type="match status" value="1"/>
</dbReference>
<feature type="domain" description="PPM-type phosphatase" evidence="1">
    <location>
        <begin position="67"/>
        <end position="394"/>
    </location>
</feature>
<reference evidence="2" key="1">
    <citation type="submission" date="2019-08" db="EMBL/GenBank/DDBJ databases">
        <title>Reference gene set and small RNA set construction with multiple tissues from Davidia involucrata Baill.</title>
        <authorList>
            <person name="Yang H."/>
            <person name="Zhou C."/>
            <person name="Li G."/>
            <person name="Wang J."/>
            <person name="Gao P."/>
            <person name="Wang M."/>
            <person name="Wang R."/>
            <person name="Zhao Y."/>
        </authorList>
    </citation>
    <scope>NUCLEOTIDE SEQUENCE</scope>
    <source>
        <tissue evidence="2">Mixed with DoveR01_LX</tissue>
    </source>
</reference>
<dbReference type="GO" id="GO:0004722">
    <property type="term" value="F:protein serine/threonine phosphatase activity"/>
    <property type="evidence" value="ECO:0007669"/>
    <property type="project" value="InterPro"/>
</dbReference>
<sequence length="399" mass="43949">MMEELKIVALLELGLFLSTISFAIATIEVSVSCMMVYDEGGASAVFGSPDCPQWVLSTESLPNQTGNCQFATLQGHREYQEDRITCNLEMKMPFLGKNGIKEVMVGIAAVFDGHGGKEASEMASKHLLDYFSLHFVFNTYKQALSYKEEHDHDLAFQGHNRDEAEHHILNLGSCNGEQPSTDDESVHRILKEALLRTIQDIDLKFSVEAFNNKYVSGSTVTVVLWVDGQILVANVGDSKALLCSERIQSPLEAEGTSMAKLHAEELTRDHHPDRDDERGRIEAAGGFVRVRGVPRVNGVLALSRSIGDVYLKRYGVIAVPEVLGWRPLTPNDSYLVIASDGVFESLTPGDVCDLLWDANIQENDISKNSSSCYIVNTAFKKGSMDNLSAIVVPLKSTVF</sequence>
<gene>
    <name evidence="2" type="ORF">Din_029430</name>
</gene>
<accession>A0A5B7ATR6</accession>
<dbReference type="Pfam" id="PF00481">
    <property type="entry name" value="PP2C"/>
    <property type="match status" value="1"/>
</dbReference>
<name>A0A5B7ATR6_DAVIN</name>
<dbReference type="AlphaFoldDB" id="A0A5B7ATR6"/>
<dbReference type="CDD" id="cd00143">
    <property type="entry name" value="PP2Cc"/>
    <property type="match status" value="1"/>
</dbReference>
<dbReference type="InterPro" id="IPR036457">
    <property type="entry name" value="PPM-type-like_dom_sf"/>
</dbReference>
<dbReference type="InterPro" id="IPR015655">
    <property type="entry name" value="PP2C"/>
</dbReference>
<dbReference type="Gene3D" id="3.60.40.10">
    <property type="entry name" value="PPM-type phosphatase domain"/>
    <property type="match status" value="1"/>
</dbReference>
<dbReference type="InterPro" id="IPR001932">
    <property type="entry name" value="PPM-type_phosphatase-like_dom"/>
</dbReference>
<dbReference type="EMBL" id="GHES01029430">
    <property type="protein sequence ID" value="MPA59989.1"/>
    <property type="molecule type" value="Transcribed_RNA"/>
</dbReference>
<dbReference type="SMART" id="SM00332">
    <property type="entry name" value="PP2Cc"/>
    <property type="match status" value="1"/>
</dbReference>
<protein>
    <recommendedName>
        <fullName evidence="1">PPM-type phosphatase domain-containing protein</fullName>
    </recommendedName>
</protein>
<evidence type="ECO:0000259" key="1">
    <source>
        <dbReference type="PROSITE" id="PS51746"/>
    </source>
</evidence>